<dbReference type="GO" id="GO:0009966">
    <property type="term" value="P:regulation of signal transduction"/>
    <property type="evidence" value="ECO:0007669"/>
    <property type="project" value="UniProtKB-ARBA"/>
</dbReference>
<sequence>MAPLFVQRKISLTRNKFRSFFEAYKFHDDCTIRDEEYDAVYVWEKFLVDIETKKFPAITFETVLHFMTGMDSEPPSGFIPPLKVNFFAPSNEEEQCYPYAQVCDNAIYLPRGRRDCQPLLVEAVQFE</sequence>
<feature type="domain" description="HECT" evidence="3">
    <location>
        <begin position="63"/>
        <end position="110"/>
    </location>
</feature>
<dbReference type="STRING" id="126957.T1IM89"/>
<organism evidence="4 5">
    <name type="scientific">Strigamia maritima</name>
    <name type="common">European centipede</name>
    <name type="synonym">Geophilus maritimus</name>
    <dbReference type="NCBI Taxonomy" id="126957"/>
    <lineage>
        <taxon>Eukaryota</taxon>
        <taxon>Metazoa</taxon>
        <taxon>Ecdysozoa</taxon>
        <taxon>Arthropoda</taxon>
        <taxon>Myriapoda</taxon>
        <taxon>Chilopoda</taxon>
        <taxon>Pleurostigmophora</taxon>
        <taxon>Geophilomorpha</taxon>
        <taxon>Linotaeniidae</taxon>
        <taxon>Strigamia</taxon>
    </lineage>
</organism>
<evidence type="ECO:0000313" key="5">
    <source>
        <dbReference type="Proteomes" id="UP000014500"/>
    </source>
</evidence>
<evidence type="ECO:0000256" key="1">
    <source>
        <dbReference type="ARBA" id="ARBA00022786"/>
    </source>
</evidence>
<reference evidence="4" key="2">
    <citation type="submission" date="2015-02" db="UniProtKB">
        <authorList>
            <consortium name="EnsemblMetazoa"/>
        </authorList>
    </citation>
    <scope>IDENTIFICATION</scope>
</reference>
<feature type="active site" description="Glycyl thioester intermediate" evidence="2">
    <location>
        <position position="103"/>
    </location>
</feature>
<reference evidence="5" key="1">
    <citation type="submission" date="2011-05" db="EMBL/GenBank/DDBJ databases">
        <authorList>
            <person name="Richards S.R."/>
            <person name="Qu J."/>
            <person name="Jiang H."/>
            <person name="Jhangiani S.N."/>
            <person name="Agravi P."/>
            <person name="Goodspeed R."/>
            <person name="Gross S."/>
            <person name="Mandapat C."/>
            <person name="Jackson L."/>
            <person name="Mathew T."/>
            <person name="Pu L."/>
            <person name="Thornton R."/>
            <person name="Saada N."/>
            <person name="Wilczek-Boney K.B."/>
            <person name="Lee S."/>
            <person name="Kovar C."/>
            <person name="Wu Y."/>
            <person name="Scherer S.E."/>
            <person name="Worley K.C."/>
            <person name="Muzny D.M."/>
            <person name="Gibbs R."/>
        </authorList>
    </citation>
    <scope>NUCLEOTIDE SEQUENCE</scope>
    <source>
        <strain evidence="5">Brora</strain>
    </source>
</reference>
<proteinExistence type="predicted"/>
<dbReference type="Gene3D" id="3.30.2410.10">
    <property type="entry name" value="Hect, E3 ligase catalytic domain"/>
    <property type="match status" value="1"/>
</dbReference>
<dbReference type="SUPFAM" id="SSF56204">
    <property type="entry name" value="Hect, E3 ligase catalytic domain"/>
    <property type="match status" value="1"/>
</dbReference>
<dbReference type="Proteomes" id="UP000014500">
    <property type="component" value="Unassembled WGS sequence"/>
</dbReference>
<dbReference type="InterPro" id="IPR000569">
    <property type="entry name" value="HECT_dom"/>
</dbReference>
<dbReference type="InterPro" id="IPR035983">
    <property type="entry name" value="Hect_E3_ubiquitin_ligase"/>
</dbReference>
<evidence type="ECO:0000256" key="2">
    <source>
        <dbReference type="PROSITE-ProRule" id="PRU00104"/>
    </source>
</evidence>
<dbReference type="EMBL" id="JH430993">
    <property type="status" value="NOT_ANNOTATED_CDS"/>
    <property type="molecule type" value="Genomic_DNA"/>
</dbReference>
<accession>T1IM89</accession>
<dbReference type="EnsemblMetazoa" id="SMAR002086-RA">
    <property type="protein sequence ID" value="SMAR002086-PA"/>
    <property type="gene ID" value="SMAR002086"/>
</dbReference>
<evidence type="ECO:0000259" key="3">
    <source>
        <dbReference type="PROSITE" id="PS50237"/>
    </source>
</evidence>
<protein>
    <recommendedName>
        <fullName evidence="3">HECT domain-containing protein</fullName>
    </recommendedName>
</protein>
<keyword evidence="1 2" id="KW-0833">Ubl conjugation pathway</keyword>
<name>T1IM89_STRMM</name>
<dbReference type="PROSITE" id="PS50237">
    <property type="entry name" value="HECT"/>
    <property type="match status" value="1"/>
</dbReference>
<dbReference type="AlphaFoldDB" id="T1IM89"/>
<evidence type="ECO:0000313" key="4">
    <source>
        <dbReference type="EnsemblMetazoa" id="SMAR002086-PA"/>
    </source>
</evidence>
<dbReference type="HOGENOM" id="CLU_1973284_0_0_1"/>
<keyword evidence="5" id="KW-1185">Reference proteome</keyword>
<dbReference type="GO" id="GO:0004842">
    <property type="term" value="F:ubiquitin-protein transferase activity"/>
    <property type="evidence" value="ECO:0007669"/>
    <property type="project" value="InterPro"/>
</dbReference>